<keyword evidence="2" id="KW-0732">Signal</keyword>
<evidence type="ECO:0000313" key="4">
    <source>
        <dbReference type="Proteomes" id="UP000320011"/>
    </source>
</evidence>
<comment type="caution">
    <text evidence="3">The sequence shown here is derived from an EMBL/GenBank/DDBJ whole genome shotgun (WGS) entry which is preliminary data.</text>
</comment>
<dbReference type="InterPro" id="IPR024520">
    <property type="entry name" value="DUF3558"/>
</dbReference>
<reference evidence="3 4" key="1">
    <citation type="submission" date="2019-07" db="EMBL/GenBank/DDBJ databases">
        <authorList>
            <person name="Duangmal K."/>
            <person name="Teo W.F.A."/>
        </authorList>
    </citation>
    <scope>NUCLEOTIDE SEQUENCE [LARGE SCALE GENOMIC DNA]</scope>
    <source>
        <strain evidence="3 4">TBRC 6029</strain>
    </source>
</reference>
<sequence>MRPVALTVIIAAASVVMTACTSTQTGQALPSSSRPTIPSSATSSTNSASSGLTGINACTLLADSEAKQVMAGTARHQDLGQQGGAGTSACSWTTPATNGSASHTFGVTVRPVQRLSDIVVESGAQLSKITTTAGREAAVVKNAGGPGSCLASIAVGSGRVDIIDVVMGAGASTDGACAVVSKVSDYVEPRLPKS</sequence>
<dbReference type="AlphaFoldDB" id="A0A558DL61"/>
<name>A0A558DL61_9PSEU</name>
<reference evidence="3 4" key="2">
    <citation type="submission" date="2019-08" db="EMBL/GenBank/DDBJ databases">
        <title>Amycolatopsis acidicola sp. nov., isolated from peat swamp forest soil.</title>
        <authorList>
            <person name="Srisuk N."/>
        </authorList>
    </citation>
    <scope>NUCLEOTIDE SEQUENCE [LARGE SCALE GENOMIC DNA]</scope>
    <source>
        <strain evidence="3 4">TBRC 6029</strain>
    </source>
</reference>
<feature type="compositionally biased region" description="Low complexity" evidence="1">
    <location>
        <begin position="30"/>
        <end position="49"/>
    </location>
</feature>
<protein>
    <submittedName>
        <fullName evidence="3">DUF3558 domain-containing protein</fullName>
    </submittedName>
</protein>
<keyword evidence="4" id="KW-1185">Reference proteome</keyword>
<accession>A0A558DL61</accession>
<organism evidence="3 4">
    <name type="scientific">Amycolatopsis rhizosphaerae</name>
    <dbReference type="NCBI Taxonomy" id="2053003"/>
    <lineage>
        <taxon>Bacteria</taxon>
        <taxon>Bacillati</taxon>
        <taxon>Actinomycetota</taxon>
        <taxon>Actinomycetes</taxon>
        <taxon>Pseudonocardiales</taxon>
        <taxon>Pseudonocardiaceae</taxon>
        <taxon>Amycolatopsis</taxon>
    </lineage>
</organism>
<dbReference type="PROSITE" id="PS51257">
    <property type="entry name" value="PROKAR_LIPOPROTEIN"/>
    <property type="match status" value="1"/>
</dbReference>
<feature type="signal peptide" evidence="2">
    <location>
        <begin position="1"/>
        <end position="28"/>
    </location>
</feature>
<feature type="region of interest" description="Disordered" evidence="1">
    <location>
        <begin position="72"/>
        <end position="91"/>
    </location>
</feature>
<dbReference type="OrthoDB" id="3627567at2"/>
<proteinExistence type="predicted"/>
<dbReference type="Pfam" id="PF12079">
    <property type="entry name" value="DUF3558"/>
    <property type="match status" value="1"/>
</dbReference>
<evidence type="ECO:0000313" key="3">
    <source>
        <dbReference type="EMBL" id="TVT61750.1"/>
    </source>
</evidence>
<gene>
    <name evidence="3" type="ORF">FNH05_02270</name>
</gene>
<dbReference type="EMBL" id="VJWX01000010">
    <property type="protein sequence ID" value="TVT61750.1"/>
    <property type="molecule type" value="Genomic_DNA"/>
</dbReference>
<dbReference type="Proteomes" id="UP000320011">
    <property type="component" value="Unassembled WGS sequence"/>
</dbReference>
<evidence type="ECO:0000256" key="2">
    <source>
        <dbReference type="SAM" id="SignalP"/>
    </source>
</evidence>
<feature type="region of interest" description="Disordered" evidence="1">
    <location>
        <begin position="24"/>
        <end position="49"/>
    </location>
</feature>
<evidence type="ECO:0000256" key="1">
    <source>
        <dbReference type="SAM" id="MobiDB-lite"/>
    </source>
</evidence>
<feature type="chain" id="PRO_5021966409" evidence="2">
    <location>
        <begin position="29"/>
        <end position="194"/>
    </location>
</feature>